<gene>
    <name evidence="2" type="ORF">CEO22_671</name>
</gene>
<feature type="domain" description="DUF3048" evidence="1">
    <location>
        <begin position="4"/>
        <end position="118"/>
    </location>
</feature>
<sequence>NLVKIAISSQQFNPSYRYLPEQQRYQRLLADQPQLDALGNQAIEVSNIIIQEVASQAVKSRINEKGLALTTVGNGKGYFLARGLIEPITWQKAASDQPTKFFDQAKQELKLLPGKTWISVVNPGTKLTVE</sequence>
<accession>A0A554J987</accession>
<dbReference type="InterPro" id="IPR035328">
    <property type="entry name" value="DUF3048_C"/>
</dbReference>
<dbReference type="InterPro" id="IPR023158">
    <property type="entry name" value="YerB-like_sf"/>
</dbReference>
<evidence type="ECO:0000313" key="2">
    <source>
        <dbReference type="EMBL" id="TSC64887.1"/>
    </source>
</evidence>
<evidence type="ECO:0000259" key="1">
    <source>
        <dbReference type="Pfam" id="PF17479"/>
    </source>
</evidence>
<comment type="caution">
    <text evidence="2">The sequence shown here is derived from an EMBL/GenBank/DDBJ whole genome shotgun (WGS) entry which is preliminary data.</text>
</comment>
<protein>
    <recommendedName>
        <fullName evidence="1">DUF3048 domain-containing protein</fullName>
    </recommendedName>
</protein>
<reference evidence="2 3" key="1">
    <citation type="submission" date="2017-08" db="EMBL/GenBank/DDBJ databases">
        <title>Mechanisms for carbon and nitrogen cycling indicate functional differentiation within the Candidate Phyla Radiation.</title>
        <authorList>
            <person name="Danczak R.E."/>
            <person name="Johnston M.D."/>
            <person name="Kenah C."/>
            <person name="Slattery M."/>
            <person name="Wrighton K.C."/>
            <person name="Wilkins M.J."/>
        </authorList>
    </citation>
    <scope>NUCLEOTIDE SEQUENCE [LARGE SCALE GENOMIC DNA]</scope>
    <source>
        <strain evidence="2">Gr01-1014_85</strain>
    </source>
</reference>
<dbReference type="Gene3D" id="3.50.90.10">
    <property type="entry name" value="YerB-like"/>
    <property type="match status" value="1"/>
</dbReference>
<dbReference type="Pfam" id="PF17479">
    <property type="entry name" value="DUF3048_C"/>
    <property type="match status" value="1"/>
</dbReference>
<organism evidence="2 3">
    <name type="scientific">Candidatus Berkelbacteria bacterium Gr01-1014_85</name>
    <dbReference type="NCBI Taxonomy" id="2017150"/>
    <lineage>
        <taxon>Bacteria</taxon>
        <taxon>Candidatus Berkelbacteria</taxon>
    </lineage>
</organism>
<dbReference type="EMBL" id="VMFD01000078">
    <property type="protein sequence ID" value="TSC64887.1"/>
    <property type="molecule type" value="Genomic_DNA"/>
</dbReference>
<dbReference type="Proteomes" id="UP000316253">
    <property type="component" value="Unassembled WGS sequence"/>
</dbReference>
<dbReference type="SUPFAM" id="SSF159774">
    <property type="entry name" value="YerB-like"/>
    <property type="match status" value="1"/>
</dbReference>
<proteinExistence type="predicted"/>
<dbReference type="AlphaFoldDB" id="A0A554J987"/>
<feature type="non-terminal residue" evidence="2">
    <location>
        <position position="1"/>
    </location>
</feature>
<name>A0A554J987_9BACT</name>
<evidence type="ECO:0000313" key="3">
    <source>
        <dbReference type="Proteomes" id="UP000316253"/>
    </source>
</evidence>